<dbReference type="Gene3D" id="1.20.120.450">
    <property type="entry name" value="dinb family like domain"/>
    <property type="match status" value="1"/>
</dbReference>
<name>A0A0N9IJZ7_9PSEU</name>
<dbReference type="STRING" id="860235.AOZ06_41820"/>
<gene>
    <name evidence="2" type="ORF">AOZ06_41820</name>
</gene>
<keyword evidence="3" id="KW-1185">Reference proteome</keyword>
<dbReference type="KEGG" id="kphy:AOZ06_41820"/>
<proteinExistence type="predicted"/>
<dbReference type="Proteomes" id="UP000063699">
    <property type="component" value="Chromosome"/>
</dbReference>
<dbReference type="EMBL" id="CP012752">
    <property type="protein sequence ID" value="ALG15465.1"/>
    <property type="molecule type" value="Genomic_DNA"/>
</dbReference>
<dbReference type="InterPro" id="IPR024775">
    <property type="entry name" value="DinB-like"/>
</dbReference>
<dbReference type="Pfam" id="PF12867">
    <property type="entry name" value="DinB_2"/>
    <property type="match status" value="1"/>
</dbReference>
<reference evidence="2 3" key="1">
    <citation type="submission" date="2015-07" db="EMBL/GenBank/DDBJ databases">
        <title>Genome sequencing of Kibdelosporangium phytohabitans.</title>
        <authorList>
            <person name="Qin S."/>
            <person name="Xing K."/>
        </authorList>
    </citation>
    <scope>NUCLEOTIDE SEQUENCE [LARGE SCALE GENOMIC DNA]</scope>
    <source>
        <strain evidence="2 3">KLBMP1111</strain>
    </source>
</reference>
<organism evidence="2 3">
    <name type="scientific">Kibdelosporangium phytohabitans</name>
    <dbReference type="NCBI Taxonomy" id="860235"/>
    <lineage>
        <taxon>Bacteria</taxon>
        <taxon>Bacillati</taxon>
        <taxon>Actinomycetota</taxon>
        <taxon>Actinomycetes</taxon>
        <taxon>Pseudonocardiales</taxon>
        <taxon>Pseudonocardiaceae</taxon>
        <taxon>Kibdelosporangium</taxon>
    </lineage>
</organism>
<evidence type="ECO:0000313" key="2">
    <source>
        <dbReference type="EMBL" id="ALG15465.1"/>
    </source>
</evidence>
<evidence type="ECO:0000259" key="1">
    <source>
        <dbReference type="Pfam" id="PF12867"/>
    </source>
</evidence>
<protein>
    <recommendedName>
        <fullName evidence="1">DinB-like domain-containing protein</fullName>
    </recommendedName>
</protein>
<dbReference type="InterPro" id="IPR034660">
    <property type="entry name" value="DinB/YfiT-like"/>
</dbReference>
<feature type="domain" description="DinB-like" evidence="1">
    <location>
        <begin position="14"/>
        <end position="134"/>
    </location>
</feature>
<sequence length="142" mass="16239">MRAGADDFAVVLRSAADVRRRPGDGVWSPLEYSSHVRDVLLSQRERVLLAQRVDTPDCVPMGVDDRVEREGYNEQEPEAVARQITDAALLLATVLDRLDDAGWQRRLIYNYPASAERSVRWVAMHALHEVRHHLMDVRRQLA</sequence>
<evidence type="ECO:0000313" key="3">
    <source>
        <dbReference type="Proteomes" id="UP000063699"/>
    </source>
</evidence>
<accession>A0A0N9IJZ7</accession>
<dbReference type="SUPFAM" id="SSF109854">
    <property type="entry name" value="DinB/YfiT-like putative metalloenzymes"/>
    <property type="match status" value="1"/>
</dbReference>
<dbReference type="AlphaFoldDB" id="A0A0N9IJZ7"/>